<dbReference type="GO" id="GO:0005524">
    <property type="term" value="F:ATP binding"/>
    <property type="evidence" value="ECO:0007669"/>
    <property type="project" value="InterPro"/>
</dbReference>
<dbReference type="GO" id="GO:0005829">
    <property type="term" value="C:cytosol"/>
    <property type="evidence" value="ECO:0007669"/>
    <property type="project" value="TreeGrafter"/>
</dbReference>
<proteinExistence type="predicted"/>
<protein>
    <submittedName>
        <fullName evidence="2">Putative helicase</fullName>
    </submittedName>
</protein>
<dbReference type="SUPFAM" id="SSF52540">
    <property type="entry name" value="P-loop containing nucleoside triphosphate hydrolases"/>
    <property type="match status" value="1"/>
</dbReference>
<dbReference type="Pfam" id="PF03796">
    <property type="entry name" value="DnaB_C"/>
    <property type="match status" value="1"/>
</dbReference>
<dbReference type="AlphaFoldDB" id="A0A6H1ZC19"/>
<dbReference type="InterPro" id="IPR007694">
    <property type="entry name" value="DNA_helicase_DnaB-like_C"/>
</dbReference>
<sequence length="313" mass="36356">MSNSIEMTDFITHPADVFLSHFDTILERNGKPPQLPIRFLPALNSKIWGLQKKTLTIVGGRPSQGKSTLLLNLAYDFAQQGKVVYFFSFEMSKEVCVERLFCSACNTDNWLVRTGEIGRYDLPNSKFNEIRNKFYESLGKQRFVLIESIGRELPELEKLMNMFEMKPDVVFIDYGNMIKEKPRVTRKEVLDEYIRGLRALAIRNDFSAIMGAQINRKTHEGNKIREPQLWELKDSGELEQVADMVFLLHWPYYYDKTNEEGKNTYILNVAKNREGRTGKIECLFFPQFYKISEEVPTITFGNKRMGGQCLKNI</sequence>
<dbReference type="InterPro" id="IPR027417">
    <property type="entry name" value="P-loop_NTPase"/>
</dbReference>
<keyword evidence="2" id="KW-0347">Helicase</keyword>
<dbReference type="EMBL" id="MT143981">
    <property type="protein sequence ID" value="QJA44815.1"/>
    <property type="molecule type" value="Genomic_DNA"/>
</dbReference>
<dbReference type="PROSITE" id="PS51199">
    <property type="entry name" value="SF4_HELICASE"/>
    <property type="match status" value="1"/>
</dbReference>
<accession>A0A6H1ZC19</accession>
<dbReference type="GO" id="GO:0006260">
    <property type="term" value="P:DNA replication"/>
    <property type="evidence" value="ECO:0007669"/>
    <property type="project" value="InterPro"/>
</dbReference>
<keyword evidence="2" id="KW-0547">Nucleotide-binding</keyword>
<feature type="domain" description="SF4 helicase" evidence="1">
    <location>
        <begin position="29"/>
        <end position="298"/>
    </location>
</feature>
<evidence type="ECO:0000313" key="3">
    <source>
        <dbReference type="EMBL" id="QJH94134.1"/>
    </source>
</evidence>
<dbReference type="Gene3D" id="3.40.50.300">
    <property type="entry name" value="P-loop containing nucleotide triphosphate hydrolases"/>
    <property type="match status" value="1"/>
</dbReference>
<reference evidence="2" key="1">
    <citation type="submission" date="2020-03" db="EMBL/GenBank/DDBJ databases">
        <title>The deep terrestrial virosphere.</title>
        <authorList>
            <person name="Holmfeldt K."/>
            <person name="Nilsson E."/>
            <person name="Simone D."/>
            <person name="Lopez-Fernandez M."/>
            <person name="Wu X."/>
            <person name="de Brujin I."/>
            <person name="Lundin D."/>
            <person name="Andersson A."/>
            <person name="Bertilsson S."/>
            <person name="Dopson M."/>
        </authorList>
    </citation>
    <scope>NUCLEOTIDE SEQUENCE</scope>
    <source>
        <strain evidence="2">TM448A00151</strain>
        <strain evidence="3">TM448B00189</strain>
    </source>
</reference>
<keyword evidence="2" id="KW-0378">Hydrolase</keyword>
<keyword evidence="2" id="KW-0067">ATP-binding</keyword>
<dbReference type="PANTHER" id="PTHR30153:SF2">
    <property type="entry name" value="REPLICATIVE DNA HELICASE"/>
    <property type="match status" value="1"/>
</dbReference>
<gene>
    <name evidence="2" type="ORF">TM448A00151_0014</name>
    <name evidence="3" type="ORF">TM448B00189_0027</name>
</gene>
<dbReference type="GO" id="GO:0003678">
    <property type="term" value="F:DNA helicase activity"/>
    <property type="evidence" value="ECO:0007669"/>
    <property type="project" value="InterPro"/>
</dbReference>
<evidence type="ECO:0000259" key="1">
    <source>
        <dbReference type="PROSITE" id="PS51199"/>
    </source>
</evidence>
<organism evidence="2">
    <name type="scientific">viral metagenome</name>
    <dbReference type="NCBI Taxonomy" id="1070528"/>
    <lineage>
        <taxon>unclassified sequences</taxon>
        <taxon>metagenomes</taxon>
        <taxon>organismal metagenomes</taxon>
    </lineage>
</organism>
<name>A0A6H1ZC19_9ZZZZ</name>
<dbReference type="EMBL" id="MT144596">
    <property type="protein sequence ID" value="QJH94134.1"/>
    <property type="molecule type" value="Genomic_DNA"/>
</dbReference>
<evidence type="ECO:0000313" key="2">
    <source>
        <dbReference type="EMBL" id="QJA44815.1"/>
    </source>
</evidence>
<dbReference type="PANTHER" id="PTHR30153">
    <property type="entry name" value="REPLICATIVE DNA HELICASE DNAB"/>
    <property type="match status" value="1"/>
</dbReference>